<dbReference type="EMBL" id="SKFH01000027">
    <property type="protein sequence ID" value="TCZ68403.1"/>
    <property type="molecule type" value="Genomic_DNA"/>
</dbReference>
<sequence>MTPLEKEVSQIDALMTEDDARFLHLARLLNEAVLHDFGSVLRLLYRVDVSEKKVRAALAAADADAGTILARLLLDREKEKAASRARYKRPPGEIPEDESW</sequence>
<organism evidence="2 3">
    <name type="scientific">Flaviaesturariibacter aridisoli</name>
    <dbReference type="NCBI Taxonomy" id="2545761"/>
    <lineage>
        <taxon>Bacteria</taxon>
        <taxon>Pseudomonadati</taxon>
        <taxon>Bacteroidota</taxon>
        <taxon>Chitinophagia</taxon>
        <taxon>Chitinophagales</taxon>
        <taxon>Chitinophagaceae</taxon>
        <taxon>Flaviaestuariibacter</taxon>
    </lineage>
</organism>
<dbReference type="AlphaFoldDB" id="A0A4R4DXZ1"/>
<accession>A0A4R4DXZ1</accession>
<evidence type="ECO:0000313" key="3">
    <source>
        <dbReference type="Proteomes" id="UP000295164"/>
    </source>
</evidence>
<comment type="caution">
    <text evidence="2">The sequence shown here is derived from an EMBL/GenBank/DDBJ whole genome shotgun (WGS) entry which is preliminary data.</text>
</comment>
<dbReference type="Proteomes" id="UP000295164">
    <property type="component" value="Unassembled WGS sequence"/>
</dbReference>
<protein>
    <submittedName>
        <fullName evidence="2">Uncharacterized protein</fullName>
    </submittedName>
</protein>
<name>A0A4R4DXZ1_9BACT</name>
<gene>
    <name evidence="2" type="ORF">E0486_14060</name>
</gene>
<dbReference type="OrthoDB" id="711735at2"/>
<proteinExistence type="predicted"/>
<feature type="region of interest" description="Disordered" evidence="1">
    <location>
        <begin position="78"/>
        <end position="100"/>
    </location>
</feature>
<keyword evidence="3" id="KW-1185">Reference proteome</keyword>
<dbReference type="RefSeq" id="WP_131852874.1">
    <property type="nucleotide sequence ID" value="NZ_SKFH01000027.1"/>
</dbReference>
<evidence type="ECO:0000313" key="2">
    <source>
        <dbReference type="EMBL" id="TCZ68403.1"/>
    </source>
</evidence>
<reference evidence="2 3" key="1">
    <citation type="submission" date="2019-03" db="EMBL/GenBank/DDBJ databases">
        <authorList>
            <person name="Kim M.K.M."/>
        </authorList>
    </citation>
    <scope>NUCLEOTIDE SEQUENCE [LARGE SCALE GENOMIC DNA]</scope>
    <source>
        <strain evidence="2 3">17J68-15</strain>
    </source>
</reference>
<evidence type="ECO:0000256" key="1">
    <source>
        <dbReference type="SAM" id="MobiDB-lite"/>
    </source>
</evidence>